<accession>A0A1Y2ET76</accession>
<evidence type="ECO:0000313" key="2">
    <source>
        <dbReference type="Proteomes" id="UP000193467"/>
    </source>
</evidence>
<dbReference type="Proteomes" id="UP000193467">
    <property type="component" value="Unassembled WGS sequence"/>
</dbReference>
<dbReference type="OrthoDB" id="2963168at2759"/>
<dbReference type="AlphaFoldDB" id="A0A1Y2ET76"/>
<keyword evidence="2" id="KW-1185">Reference proteome</keyword>
<evidence type="ECO:0000313" key="1">
    <source>
        <dbReference type="EMBL" id="ORY74763.1"/>
    </source>
</evidence>
<dbReference type="EMBL" id="MCGR01000040">
    <property type="protein sequence ID" value="ORY74763.1"/>
    <property type="molecule type" value="Genomic_DNA"/>
</dbReference>
<dbReference type="STRING" id="106004.A0A1Y2ET76"/>
<dbReference type="InParanoid" id="A0A1Y2ET76"/>
<comment type="caution">
    <text evidence="1">The sequence shown here is derived from an EMBL/GenBank/DDBJ whole genome shotgun (WGS) entry which is preliminary data.</text>
</comment>
<name>A0A1Y2ET76_9BASI</name>
<protein>
    <submittedName>
        <fullName evidence="1">Uncharacterized protein</fullName>
    </submittedName>
</protein>
<gene>
    <name evidence="1" type="ORF">BCR35DRAFT_333303</name>
</gene>
<organism evidence="1 2">
    <name type="scientific">Leucosporidium creatinivorum</name>
    <dbReference type="NCBI Taxonomy" id="106004"/>
    <lineage>
        <taxon>Eukaryota</taxon>
        <taxon>Fungi</taxon>
        <taxon>Dikarya</taxon>
        <taxon>Basidiomycota</taxon>
        <taxon>Pucciniomycotina</taxon>
        <taxon>Microbotryomycetes</taxon>
        <taxon>Leucosporidiales</taxon>
        <taxon>Leucosporidium</taxon>
    </lineage>
</organism>
<sequence length="164" mass="18504">MSEATYQPYSGPEKLIIGVDLQYHSPIFNQASYPPSKSSLHGLPRLLSPRSPLSKGEPVAVEAECLTPLMKLRTSKEQLYPAKWWKLHLHPRQMQFNLTATLSSSLANLNLSSSLPSSTLPSTVPDFEVPSLPPKVTIDKIYRTFLGYIFQHARAWWIEHNMGM</sequence>
<reference evidence="1 2" key="1">
    <citation type="submission" date="2016-07" db="EMBL/GenBank/DDBJ databases">
        <title>Pervasive Adenine N6-methylation of Active Genes in Fungi.</title>
        <authorList>
            <consortium name="DOE Joint Genome Institute"/>
            <person name="Mondo S.J."/>
            <person name="Dannebaum R.O."/>
            <person name="Kuo R.C."/>
            <person name="Labutti K."/>
            <person name="Haridas S."/>
            <person name="Kuo A."/>
            <person name="Salamov A."/>
            <person name="Ahrendt S.R."/>
            <person name="Lipzen A."/>
            <person name="Sullivan W."/>
            <person name="Andreopoulos W.B."/>
            <person name="Clum A."/>
            <person name="Lindquist E."/>
            <person name="Daum C."/>
            <person name="Ramamoorthy G.K."/>
            <person name="Gryganskyi A."/>
            <person name="Culley D."/>
            <person name="Magnuson J.K."/>
            <person name="James T.Y."/>
            <person name="O'Malley M.A."/>
            <person name="Stajich J.E."/>
            <person name="Spatafora J.W."/>
            <person name="Visel A."/>
            <person name="Grigoriev I.V."/>
        </authorList>
    </citation>
    <scope>NUCLEOTIDE SEQUENCE [LARGE SCALE GENOMIC DNA]</scope>
    <source>
        <strain evidence="1 2">62-1032</strain>
    </source>
</reference>
<proteinExistence type="predicted"/>